<dbReference type="EMBL" id="AP011532">
    <property type="protein sequence ID" value="BAI61727.1"/>
    <property type="molecule type" value="Genomic_DNA"/>
</dbReference>
<reference evidence="3" key="3">
    <citation type="journal article" date="2011" name="PLoS ONE">
        <title>Genome sequence of a mesophilic hydrogenotrophic methanogen Methanocella paludicola, the first cultivated representative of the order Methanocellales.</title>
        <authorList>
            <person name="Sakai S."/>
            <person name="Takaki Y."/>
            <person name="Shimamura S."/>
            <person name="Sekine M."/>
            <person name="Tajima T."/>
            <person name="Kosugi H."/>
            <person name="Ichikawa N."/>
            <person name="Tasumi E."/>
            <person name="Hiraki A.T."/>
            <person name="Shimizu A."/>
            <person name="Kato Y."/>
            <person name="Nishiko R."/>
            <person name="Mori K."/>
            <person name="Fujita N."/>
            <person name="Imachi H."/>
            <person name="Takai K."/>
        </authorList>
    </citation>
    <scope>NUCLEOTIDE SEQUENCE [LARGE SCALE GENOMIC DNA]</scope>
    <source>
        <strain evidence="3">DSM 17711 / JCM 13418 / NBRC 101707 / SANAE</strain>
    </source>
</reference>
<name>D1YZ55_METPS</name>
<keyword evidence="3" id="KW-1185">Reference proteome</keyword>
<dbReference type="eggNOG" id="arCOG01890">
    <property type="taxonomic scope" value="Archaea"/>
</dbReference>
<protein>
    <recommendedName>
        <fullName evidence="4">Aminopeptidase</fullName>
    </recommendedName>
</protein>
<evidence type="ECO:0000313" key="2">
    <source>
        <dbReference type="EMBL" id="BAI61727.1"/>
    </source>
</evidence>
<dbReference type="Proteomes" id="UP000001882">
    <property type="component" value="Chromosome"/>
</dbReference>
<dbReference type="GeneID" id="8681566"/>
<dbReference type="PANTHER" id="PTHR34448:SF1">
    <property type="entry name" value="BLL6088 PROTEIN"/>
    <property type="match status" value="1"/>
</dbReference>
<organism evidence="2 3">
    <name type="scientific">Methanocella paludicola (strain DSM 17711 / JCM 13418 / NBRC 101707 / SANAE)</name>
    <dbReference type="NCBI Taxonomy" id="304371"/>
    <lineage>
        <taxon>Archaea</taxon>
        <taxon>Methanobacteriati</taxon>
        <taxon>Methanobacteriota</taxon>
        <taxon>Stenosarchaea group</taxon>
        <taxon>Methanomicrobia</taxon>
        <taxon>Methanocellales</taxon>
        <taxon>Methanocellaceae</taxon>
        <taxon>Methanocella</taxon>
    </lineage>
</organism>
<evidence type="ECO:0000313" key="3">
    <source>
        <dbReference type="Proteomes" id="UP000001882"/>
    </source>
</evidence>
<dbReference type="RefSeq" id="WP_012900406.1">
    <property type="nucleotide sequence ID" value="NC_013665.1"/>
</dbReference>
<dbReference type="GO" id="GO:0006508">
    <property type="term" value="P:proteolysis"/>
    <property type="evidence" value="ECO:0007669"/>
    <property type="project" value="InterPro"/>
</dbReference>
<reference evidence="2 3" key="1">
    <citation type="journal article" date="2007" name="Appl. Environ. Microbiol.">
        <title>Isolation of key methanogens for global methane emission from rice paddy fields: a novel isolate affiliated with the clone cluster rice cluster I.</title>
        <authorList>
            <person name="Sakai S."/>
            <person name="Imachi H."/>
            <person name="Sekiguchi Y."/>
            <person name="Ohashi A."/>
            <person name="Harada H."/>
            <person name="Kamagata Y."/>
        </authorList>
    </citation>
    <scope>NUCLEOTIDE SEQUENCE [LARGE SCALE GENOMIC DNA]</scope>
    <source>
        <strain evidence="3">DSM 17711 / JCM 13418 / NBRC 101707 / SANAE</strain>
    </source>
</reference>
<proteinExistence type="predicted"/>
<evidence type="ECO:0008006" key="4">
    <source>
        <dbReference type="Google" id="ProtNLM"/>
    </source>
</evidence>
<keyword evidence="1" id="KW-0479">Metal-binding</keyword>
<accession>D1YZ55</accession>
<reference evidence="2 3" key="2">
    <citation type="journal article" date="2008" name="Int. J. Syst. Evol. Microbiol.">
        <title>Methanocella paludicola gen. nov., sp. nov., a methane-producing archaeon, the first isolate of the lineage 'Rice Cluster I', and proposal of the new archaeal order Methanocellales ord. nov.</title>
        <authorList>
            <person name="Sakai S."/>
            <person name="Imachi H."/>
            <person name="Hanada S."/>
            <person name="Ohashi A."/>
            <person name="Harada H."/>
            <person name="Kamagata Y."/>
        </authorList>
    </citation>
    <scope>NUCLEOTIDE SEQUENCE [LARGE SCALE GENOMIC DNA]</scope>
    <source>
        <strain evidence="3">DSM 17711 / JCM 13418 / NBRC 101707 / SANAE</strain>
    </source>
</reference>
<evidence type="ECO:0000256" key="1">
    <source>
        <dbReference type="ARBA" id="ARBA00022723"/>
    </source>
</evidence>
<sequence>MSIKESAMIAVRDCMGVKPGEKVLIVCDTERDFIGVPLYEAAMELGAESIYMEMKPRTRSGEEPPEVIADAMLHSDVVIAPTVFSLTHTQARKKACLNGARIATIPLTEGTKELITDMFSTGGMTADYFRMRDRIEQLYKLQQGTKTAHITTPLGTDINVEFAGREWHMDTGLALNKGDFTNLPGGELFIAPTSANGKLVVDGTFGDWGLLDTPLELIIKDGVCVDARGAHADDLKKLFEELGPDARHMAELGIGMNPKARLWGILLEDEKVGNTIHMALGNDCGFGGTCTVAMHCDGIVTHPTVYVDGKKLDIKEFL</sequence>
<dbReference type="InterPro" id="IPR052170">
    <property type="entry name" value="M29_Exopeptidase"/>
</dbReference>
<dbReference type="InParanoid" id="D1YZ55"/>
<dbReference type="STRING" id="304371.MCP_1655"/>
<dbReference type="Pfam" id="PF26233">
    <property type="entry name" value="NicX"/>
    <property type="match status" value="1"/>
</dbReference>
<dbReference type="SUPFAM" id="SSF144052">
    <property type="entry name" value="Thermophilic metalloprotease-like"/>
    <property type="match status" value="1"/>
</dbReference>
<dbReference type="InterPro" id="IPR058739">
    <property type="entry name" value="NicX"/>
</dbReference>
<dbReference type="KEGG" id="mpd:MCP_1655"/>
<gene>
    <name evidence="2" type="ordered locus">MCP_1655</name>
</gene>
<dbReference type="OrthoDB" id="371826at2157"/>
<dbReference type="GO" id="GO:0004177">
    <property type="term" value="F:aminopeptidase activity"/>
    <property type="evidence" value="ECO:0007669"/>
    <property type="project" value="InterPro"/>
</dbReference>
<dbReference type="GO" id="GO:0046872">
    <property type="term" value="F:metal ion binding"/>
    <property type="evidence" value="ECO:0007669"/>
    <property type="project" value="UniProtKB-KW"/>
</dbReference>
<dbReference type="PANTHER" id="PTHR34448">
    <property type="entry name" value="AMINOPEPTIDASE"/>
    <property type="match status" value="1"/>
</dbReference>
<dbReference type="AlphaFoldDB" id="D1YZ55"/>